<proteinExistence type="predicted"/>
<protein>
    <recommendedName>
        <fullName evidence="1">Probable transposase IS891/IS1136/IS1341 domain-containing protein</fullName>
    </recommendedName>
</protein>
<evidence type="ECO:0000313" key="2">
    <source>
        <dbReference type="EMBL" id="AZH23812.1"/>
    </source>
</evidence>
<accession>A0A3Q8LZF7</accession>
<dbReference type="Pfam" id="PF01385">
    <property type="entry name" value="OrfB_IS605"/>
    <property type="match status" value="1"/>
</dbReference>
<evidence type="ECO:0000259" key="1">
    <source>
        <dbReference type="Pfam" id="PF01385"/>
    </source>
</evidence>
<feature type="domain" description="Probable transposase IS891/IS1136/IS1341" evidence="1">
    <location>
        <begin position="26"/>
        <end position="124"/>
    </location>
</feature>
<reference evidence="2" key="1">
    <citation type="journal article" date="2018" name="ACS Chem. Biol.">
        <title>Ketoreductase domain dysfunction expands chemodiversity: malyngamide biosynthesis in the cyanobacterium Okeania hirsuta.</title>
        <authorList>
            <person name="Moss N.A."/>
            <person name="Leao T."/>
            <person name="Rankin M."/>
            <person name="McCullough T.M."/>
            <person name="Qu P."/>
            <person name="Korobeynikov A."/>
            <person name="Smith J.L."/>
            <person name="Gerwick L."/>
            <person name="Gerwick W.H."/>
        </authorList>
    </citation>
    <scope>NUCLEOTIDE SEQUENCE</scope>
    <source>
        <strain evidence="2">PAB-10-Feb-10-1</strain>
    </source>
</reference>
<dbReference type="AlphaFoldDB" id="A0A3Q8LZF7"/>
<dbReference type="InterPro" id="IPR001959">
    <property type="entry name" value="Transposase"/>
</dbReference>
<dbReference type="EMBL" id="MK142792">
    <property type="protein sequence ID" value="AZH23812.1"/>
    <property type="molecule type" value="Genomic_DNA"/>
</dbReference>
<sequence length="124" mass="14490">MPSNLAFSTLKELRILPRNRCFYWEFVYEREVIVKPQLNQENVLGIDHGLNNWLTCVSNVNTSLIVDGKQIKSMNRWYNKQVSTIKENQPTGFWSNKLAAITEKRNRQIRDGINKAARIVINHC</sequence>
<dbReference type="RefSeq" id="WP_240041720.1">
    <property type="nucleotide sequence ID" value="NZ_CAWOLW010000686.1"/>
</dbReference>
<name>A0A3Q8LZF7_9CYAN</name>
<organism evidence="2">
    <name type="scientific">Okeania hirsuta</name>
    <dbReference type="NCBI Taxonomy" id="1458930"/>
    <lineage>
        <taxon>Bacteria</taxon>
        <taxon>Bacillati</taxon>
        <taxon>Cyanobacteriota</taxon>
        <taxon>Cyanophyceae</taxon>
        <taxon>Oscillatoriophycideae</taxon>
        <taxon>Oscillatoriales</taxon>
        <taxon>Microcoleaceae</taxon>
        <taxon>Okeania</taxon>
    </lineage>
</organism>